<name>A0A5M4AV80_9BACT</name>
<evidence type="ECO:0000313" key="11">
    <source>
        <dbReference type="Proteomes" id="UP000391834"/>
    </source>
</evidence>
<dbReference type="EMBL" id="BLAX01000001">
    <property type="protein sequence ID" value="GET31441.1"/>
    <property type="molecule type" value="Genomic_DNA"/>
</dbReference>
<dbReference type="Pfam" id="PF00512">
    <property type="entry name" value="HisKA"/>
    <property type="match status" value="1"/>
</dbReference>
<dbReference type="CDD" id="cd00082">
    <property type="entry name" value="HisKA"/>
    <property type="match status" value="1"/>
</dbReference>
<evidence type="ECO:0000256" key="8">
    <source>
        <dbReference type="SAM" id="Phobius"/>
    </source>
</evidence>
<proteinExistence type="predicted"/>
<dbReference type="SUPFAM" id="SSF55874">
    <property type="entry name" value="ATPase domain of HSP90 chaperone/DNA topoisomerase II/histidine kinase"/>
    <property type="match status" value="1"/>
</dbReference>
<dbReference type="PROSITE" id="PS50109">
    <property type="entry name" value="HIS_KIN"/>
    <property type="match status" value="1"/>
</dbReference>
<evidence type="ECO:0000259" key="9">
    <source>
        <dbReference type="PROSITE" id="PS50109"/>
    </source>
</evidence>
<dbReference type="InterPro" id="IPR003594">
    <property type="entry name" value="HATPase_dom"/>
</dbReference>
<dbReference type="GO" id="GO:0005886">
    <property type="term" value="C:plasma membrane"/>
    <property type="evidence" value="ECO:0007669"/>
    <property type="project" value="TreeGrafter"/>
</dbReference>
<dbReference type="Gene3D" id="3.30.565.10">
    <property type="entry name" value="Histidine kinase-like ATPase, C-terminal domain"/>
    <property type="match status" value="1"/>
</dbReference>
<dbReference type="PANTHER" id="PTHR45436">
    <property type="entry name" value="SENSOR HISTIDINE KINASE YKOH"/>
    <property type="match status" value="1"/>
</dbReference>
<evidence type="ECO:0000313" key="10">
    <source>
        <dbReference type="EMBL" id="GET31441.1"/>
    </source>
</evidence>
<dbReference type="InterPro" id="IPR036890">
    <property type="entry name" value="HATPase_C_sf"/>
</dbReference>
<dbReference type="SUPFAM" id="SSF47384">
    <property type="entry name" value="Homodimeric domain of signal transducing histidine kinase"/>
    <property type="match status" value="1"/>
</dbReference>
<evidence type="ECO:0000256" key="1">
    <source>
        <dbReference type="ARBA" id="ARBA00000085"/>
    </source>
</evidence>
<feature type="transmembrane region" description="Helical" evidence="8">
    <location>
        <begin position="12"/>
        <end position="30"/>
    </location>
</feature>
<comment type="catalytic activity">
    <reaction evidence="1">
        <text>ATP + protein L-histidine = ADP + protein N-phospho-L-histidine.</text>
        <dbReference type="EC" id="2.7.13.3"/>
    </reaction>
</comment>
<reference evidence="10 11" key="1">
    <citation type="submission" date="2019-10" db="EMBL/GenBank/DDBJ databases">
        <title>Prolixibacter strains distinguished by the presence of nitrate reductase genes were adept at nitrate-dependent anaerobic corrosion of metallic iron and carbon steel.</title>
        <authorList>
            <person name="Iino T."/>
            <person name="Shono N."/>
            <person name="Ito K."/>
            <person name="Nakamura R."/>
            <person name="Sueoka K."/>
            <person name="Harayama S."/>
            <person name="Ohkuma M."/>
        </authorList>
    </citation>
    <scope>NUCLEOTIDE SEQUENCE [LARGE SCALE GENOMIC DNA]</scope>
    <source>
        <strain evidence="10 11">JCM 13498</strain>
    </source>
</reference>
<dbReference type="GO" id="GO:0000155">
    <property type="term" value="F:phosphorelay sensor kinase activity"/>
    <property type="evidence" value="ECO:0007669"/>
    <property type="project" value="InterPro"/>
</dbReference>
<evidence type="ECO:0000256" key="6">
    <source>
        <dbReference type="ARBA" id="ARBA00022777"/>
    </source>
</evidence>
<protein>
    <recommendedName>
        <fullName evidence="2">histidine kinase</fullName>
        <ecNumber evidence="2">2.7.13.3</ecNumber>
    </recommendedName>
</protein>
<feature type="domain" description="Histidine kinase" evidence="9">
    <location>
        <begin position="215"/>
        <end position="415"/>
    </location>
</feature>
<dbReference type="InterPro" id="IPR003661">
    <property type="entry name" value="HisK_dim/P_dom"/>
</dbReference>
<evidence type="ECO:0000256" key="4">
    <source>
        <dbReference type="ARBA" id="ARBA00022679"/>
    </source>
</evidence>
<keyword evidence="3" id="KW-0597">Phosphoprotein</keyword>
<organism evidence="10 11">
    <name type="scientific">Prolixibacter bellariivorans</name>
    <dbReference type="NCBI Taxonomy" id="314319"/>
    <lineage>
        <taxon>Bacteria</taxon>
        <taxon>Pseudomonadati</taxon>
        <taxon>Bacteroidota</taxon>
        <taxon>Bacteroidia</taxon>
        <taxon>Marinilabiliales</taxon>
        <taxon>Prolixibacteraceae</taxon>
        <taxon>Prolixibacter</taxon>
    </lineage>
</organism>
<dbReference type="InterPro" id="IPR005467">
    <property type="entry name" value="His_kinase_dom"/>
</dbReference>
<keyword evidence="4" id="KW-0808">Transferase</keyword>
<dbReference type="InterPro" id="IPR036097">
    <property type="entry name" value="HisK_dim/P_sf"/>
</dbReference>
<evidence type="ECO:0000256" key="5">
    <source>
        <dbReference type="ARBA" id="ARBA00022692"/>
    </source>
</evidence>
<dbReference type="AlphaFoldDB" id="A0A5M4AV80"/>
<dbReference type="RefSeq" id="WP_159103378.1">
    <property type="nucleotide sequence ID" value="NZ_BLAX01000001.1"/>
</dbReference>
<gene>
    <name evidence="10" type="ORF">PbJCM13498_03040</name>
</gene>
<keyword evidence="6 10" id="KW-0418">Kinase</keyword>
<keyword evidence="8" id="KW-0472">Membrane</keyword>
<dbReference type="Proteomes" id="UP000391834">
    <property type="component" value="Unassembled WGS sequence"/>
</dbReference>
<evidence type="ECO:0000256" key="7">
    <source>
        <dbReference type="ARBA" id="ARBA00022989"/>
    </source>
</evidence>
<dbReference type="EC" id="2.7.13.3" evidence="2"/>
<evidence type="ECO:0000256" key="3">
    <source>
        <dbReference type="ARBA" id="ARBA00022553"/>
    </source>
</evidence>
<keyword evidence="7 8" id="KW-1133">Transmembrane helix</keyword>
<dbReference type="SMART" id="SM00387">
    <property type="entry name" value="HATPase_c"/>
    <property type="match status" value="1"/>
</dbReference>
<dbReference type="InterPro" id="IPR050428">
    <property type="entry name" value="TCS_sensor_his_kinase"/>
</dbReference>
<dbReference type="Gene3D" id="1.10.287.130">
    <property type="match status" value="1"/>
</dbReference>
<keyword evidence="5 8" id="KW-0812">Transmembrane</keyword>
<keyword evidence="11" id="KW-1185">Reference proteome</keyword>
<comment type="caution">
    <text evidence="10">The sequence shown here is derived from an EMBL/GenBank/DDBJ whole genome shotgun (WGS) entry which is preliminary data.</text>
</comment>
<accession>A0A5M4AV80</accession>
<dbReference type="Pfam" id="PF02518">
    <property type="entry name" value="HATPase_c"/>
    <property type="match status" value="1"/>
</dbReference>
<dbReference type="PANTHER" id="PTHR45436:SF5">
    <property type="entry name" value="SENSOR HISTIDINE KINASE TRCS"/>
    <property type="match status" value="1"/>
</dbReference>
<feature type="transmembrane region" description="Helical" evidence="8">
    <location>
        <begin position="126"/>
        <end position="147"/>
    </location>
</feature>
<dbReference type="SMART" id="SM00388">
    <property type="entry name" value="HisKA"/>
    <property type="match status" value="1"/>
</dbReference>
<evidence type="ECO:0000256" key="2">
    <source>
        <dbReference type="ARBA" id="ARBA00012438"/>
    </source>
</evidence>
<sequence length="415" mass="46966">MKLLRKTIGYQLLLTTLFFVLAGFALFRMINGIENEEVDENLTAMQMNIELQLKKGMTVSDAPPLLILHRLESPLTKESMRIQTVRLPDPIEGDKESYRQLTSRTTINGIPYEIIIRSLLVENRDMVIAISSSIGLVLLLLLAALLLMNYFMSKRLWAPFYHTLGHLKQFRLSGSKQPQPSGTDILEFRELENAITELTNKVRSDYQALKSFTENASHEIQTPLAIILSKLEMLLQSKDLSPEQSKLVQSAYRNARRLSQTNRSMVTLTRIENRQFNQNQSLKVSNILDELLEQLEDFITSKKLTVKKTYAAEAVWHIDPDLAHILLSNLLGNAVRHNIEGGNIQIQLEEHKLQISNSGKTPSLPAEKMFDRFQTGSETGNTGLGLAIVKEIGAVTGMTVNYDYTDNNHILTVLF</sequence>